<dbReference type="InterPro" id="IPR008996">
    <property type="entry name" value="IL1/FGF"/>
</dbReference>
<evidence type="ECO:0000313" key="3">
    <source>
        <dbReference type="Ensembl" id="ENSPMAP00000010683.1"/>
    </source>
</evidence>
<dbReference type="HOGENOM" id="CLU_2418860_0_0_1"/>
<sequence>MEVGHIGTLPVVPAGPVFPGSFKEPRRLYCRSAGHHLQILGDGTVSGTQDENEPHAVLQLQAVRRGVVTIRGLCAERFLAMSTEGHLYGAVR</sequence>
<dbReference type="OMA" id="ENEPHAV"/>
<dbReference type="Ensembl" id="ENSPMAT00000010729.1">
    <property type="protein sequence ID" value="ENSPMAP00000010683.1"/>
    <property type="gene ID" value="ENSPMAG00000009717.1"/>
</dbReference>
<name>S4RZP2_PETMA</name>
<dbReference type="Gene3D" id="2.80.10.50">
    <property type="match status" value="1"/>
</dbReference>
<dbReference type="AlphaFoldDB" id="S4RZP2"/>
<accession>S4RZP2</accession>
<dbReference type="SMART" id="SM00442">
    <property type="entry name" value="FGF"/>
    <property type="match status" value="1"/>
</dbReference>
<dbReference type="STRING" id="7757.ENSPMAP00000010683"/>
<protein>
    <recommendedName>
        <fullName evidence="2">Fibroblast growth factor</fullName>
        <shortName evidence="2">FGF</shortName>
    </recommendedName>
</protein>
<dbReference type="SUPFAM" id="SSF50353">
    <property type="entry name" value="Cytokine"/>
    <property type="match status" value="1"/>
</dbReference>
<reference evidence="3" key="2">
    <citation type="submission" date="2025-09" db="UniProtKB">
        <authorList>
            <consortium name="Ensembl"/>
        </authorList>
    </citation>
    <scope>IDENTIFICATION</scope>
</reference>
<dbReference type="GO" id="GO:0008083">
    <property type="term" value="F:growth factor activity"/>
    <property type="evidence" value="ECO:0007669"/>
    <property type="project" value="InterPro"/>
</dbReference>
<proteinExistence type="inferred from homology"/>
<evidence type="ECO:0000256" key="1">
    <source>
        <dbReference type="ARBA" id="ARBA00007936"/>
    </source>
</evidence>
<reference evidence="3" key="1">
    <citation type="submission" date="2025-08" db="UniProtKB">
        <authorList>
            <consortium name="Ensembl"/>
        </authorList>
    </citation>
    <scope>IDENTIFICATION</scope>
</reference>
<dbReference type="InterPro" id="IPR002209">
    <property type="entry name" value="Fibroblast_GF_fam"/>
</dbReference>
<dbReference type="PANTHER" id="PTHR11486">
    <property type="entry name" value="FIBROBLAST GROWTH FACTOR"/>
    <property type="match status" value="1"/>
</dbReference>
<dbReference type="Pfam" id="PF00167">
    <property type="entry name" value="FGF"/>
    <property type="match status" value="1"/>
</dbReference>
<organism evidence="3">
    <name type="scientific">Petromyzon marinus</name>
    <name type="common">Sea lamprey</name>
    <dbReference type="NCBI Taxonomy" id="7757"/>
    <lineage>
        <taxon>Eukaryota</taxon>
        <taxon>Metazoa</taxon>
        <taxon>Chordata</taxon>
        <taxon>Craniata</taxon>
        <taxon>Vertebrata</taxon>
        <taxon>Cyclostomata</taxon>
        <taxon>Hyperoartia</taxon>
        <taxon>Petromyzontiformes</taxon>
        <taxon>Petromyzontidae</taxon>
        <taxon>Petromyzon</taxon>
    </lineage>
</organism>
<dbReference type="PRINTS" id="PR00263">
    <property type="entry name" value="HBGFFGF"/>
</dbReference>
<comment type="similarity">
    <text evidence="1 2">Belongs to the heparin-binding growth factors family.</text>
</comment>
<evidence type="ECO:0000256" key="2">
    <source>
        <dbReference type="RuleBase" id="RU049442"/>
    </source>
</evidence>